<feature type="compositionally biased region" description="Low complexity" evidence="1">
    <location>
        <begin position="7"/>
        <end position="24"/>
    </location>
</feature>
<sequence>MRLRILSTTSQTCCSNSTTSAARSTDARPSWPLLLPQRATVQRQNRFATKARPNHSSLKMTPQ</sequence>
<dbReference type="AlphaFoldDB" id="X0GVE8"/>
<dbReference type="Proteomes" id="UP000030676">
    <property type="component" value="Unassembled WGS sequence"/>
</dbReference>
<gene>
    <name evidence="2" type="ORF">FOPG_19843</name>
</gene>
<proteinExistence type="predicted"/>
<feature type="region of interest" description="Disordered" evidence="1">
    <location>
        <begin position="1"/>
        <end position="27"/>
    </location>
</feature>
<dbReference type="HOGENOM" id="CLU_2885879_0_0_1"/>
<evidence type="ECO:0000256" key="1">
    <source>
        <dbReference type="SAM" id="MobiDB-lite"/>
    </source>
</evidence>
<organism evidence="2">
    <name type="scientific">Fusarium oxysporum f. sp. conglutinans race 2 54008</name>
    <dbReference type="NCBI Taxonomy" id="1089457"/>
    <lineage>
        <taxon>Eukaryota</taxon>
        <taxon>Fungi</taxon>
        <taxon>Dikarya</taxon>
        <taxon>Ascomycota</taxon>
        <taxon>Pezizomycotina</taxon>
        <taxon>Sordariomycetes</taxon>
        <taxon>Hypocreomycetidae</taxon>
        <taxon>Hypocreales</taxon>
        <taxon>Nectriaceae</taxon>
        <taxon>Fusarium</taxon>
        <taxon>Fusarium oxysporum species complex</taxon>
    </lineage>
</organism>
<accession>X0GVE8</accession>
<protein>
    <submittedName>
        <fullName evidence="2">Uncharacterized protein</fullName>
    </submittedName>
</protein>
<name>X0GVE8_FUSOX</name>
<dbReference type="EMBL" id="KK034609">
    <property type="protein sequence ID" value="EXL63885.1"/>
    <property type="molecule type" value="Genomic_DNA"/>
</dbReference>
<reference evidence="2" key="1">
    <citation type="submission" date="2011-11" db="EMBL/GenBank/DDBJ databases">
        <title>The Genome Sequence of Fusarium oxysporum PHW808.</title>
        <authorList>
            <consortium name="The Broad Institute Genome Sequencing Platform"/>
            <person name="Ma L.-J."/>
            <person name="Gale L.R."/>
            <person name="Schwartz D.C."/>
            <person name="Zhou S."/>
            <person name="Corby-Kistler H."/>
            <person name="Young S.K."/>
            <person name="Zeng Q."/>
            <person name="Gargeya S."/>
            <person name="Fitzgerald M."/>
            <person name="Haas B."/>
            <person name="Abouelleil A."/>
            <person name="Alvarado L."/>
            <person name="Arachchi H.M."/>
            <person name="Berlin A."/>
            <person name="Brown A."/>
            <person name="Chapman S.B."/>
            <person name="Chen Z."/>
            <person name="Dunbar C."/>
            <person name="Freedman E."/>
            <person name="Gearin G."/>
            <person name="Goldberg J."/>
            <person name="Griggs A."/>
            <person name="Gujja S."/>
            <person name="Heiman D."/>
            <person name="Howarth C."/>
            <person name="Larson L."/>
            <person name="Lui A."/>
            <person name="MacDonald P.J.P."/>
            <person name="Montmayeur A."/>
            <person name="Murphy C."/>
            <person name="Neiman D."/>
            <person name="Pearson M."/>
            <person name="Priest M."/>
            <person name="Roberts A."/>
            <person name="Saif S."/>
            <person name="Shea T."/>
            <person name="Shenoy N."/>
            <person name="Sisk P."/>
            <person name="Stolte C."/>
            <person name="Sykes S."/>
            <person name="Wortman J."/>
            <person name="Nusbaum C."/>
            <person name="Birren B."/>
        </authorList>
    </citation>
    <scope>NUCLEOTIDE SEQUENCE [LARGE SCALE GENOMIC DNA]</scope>
    <source>
        <strain evidence="2">54008</strain>
    </source>
</reference>
<reference evidence="2" key="2">
    <citation type="submission" date="2014-03" db="EMBL/GenBank/DDBJ databases">
        <title>The Genome Annotation of Fusarium oxysporum PHW808.</title>
        <authorList>
            <consortium name="The Broad Institute Genomics Platform"/>
            <person name="Ma L.-J."/>
            <person name="Corby-Kistler H."/>
            <person name="Broz K."/>
            <person name="Gale L.R."/>
            <person name="Jonkers W."/>
            <person name="O'Donnell K."/>
            <person name="Ploetz R."/>
            <person name="Steinberg C."/>
            <person name="Schwartz D.C."/>
            <person name="VanEtten H."/>
            <person name="Zhou S."/>
            <person name="Young S.K."/>
            <person name="Zeng Q."/>
            <person name="Gargeya S."/>
            <person name="Fitzgerald M."/>
            <person name="Abouelleil A."/>
            <person name="Alvarado L."/>
            <person name="Chapman S.B."/>
            <person name="Gainer-Dewar J."/>
            <person name="Goldberg J."/>
            <person name="Griggs A."/>
            <person name="Gujja S."/>
            <person name="Hansen M."/>
            <person name="Howarth C."/>
            <person name="Imamovic A."/>
            <person name="Ireland A."/>
            <person name="Larimer J."/>
            <person name="McCowan C."/>
            <person name="Murphy C."/>
            <person name="Pearson M."/>
            <person name="Poon T.W."/>
            <person name="Priest M."/>
            <person name="Roberts A."/>
            <person name="Saif S."/>
            <person name="Shea T."/>
            <person name="Sykes S."/>
            <person name="Wortman J."/>
            <person name="Nusbaum C."/>
            <person name="Birren B."/>
        </authorList>
    </citation>
    <scope>NUCLEOTIDE SEQUENCE</scope>
    <source>
        <strain evidence="2">54008</strain>
    </source>
</reference>
<evidence type="ECO:0000313" key="2">
    <source>
        <dbReference type="EMBL" id="EXL63885.1"/>
    </source>
</evidence>